<keyword evidence="10" id="KW-1185">Reference proteome</keyword>
<evidence type="ECO:0000256" key="5">
    <source>
        <dbReference type="ARBA" id="ARBA00022837"/>
    </source>
</evidence>
<dbReference type="AlphaFoldDB" id="A0A6A4WWB4"/>
<dbReference type="PANTHER" id="PTHR42693">
    <property type="entry name" value="ARYLSULFATASE FAMILY MEMBER"/>
    <property type="match status" value="1"/>
</dbReference>
<dbReference type="Gene3D" id="1.10.287.550">
    <property type="entry name" value="Helix hairpin bin"/>
    <property type="match status" value="1"/>
</dbReference>
<gene>
    <name evidence="9" type="primary">STS_3</name>
    <name evidence="9" type="ORF">FJT64_020570</name>
</gene>
<comment type="caution">
    <text evidence="9">The sequence shown here is derived from an EMBL/GenBank/DDBJ whole genome shotgun (WGS) entry which is preliminary data.</text>
</comment>
<dbReference type="OrthoDB" id="103349at2759"/>
<dbReference type="InterPro" id="IPR050738">
    <property type="entry name" value="Sulfatase"/>
</dbReference>
<evidence type="ECO:0000256" key="2">
    <source>
        <dbReference type="ARBA" id="ARBA00008779"/>
    </source>
</evidence>
<keyword evidence="7" id="KW-0732">Signal</keyword>
<protein>
    <submittedName>
        <fullName evidence="9">Steryl-sulfatase</fullName>
    </submittedName>
</protein>
<dbReference type="EMBL" id="VIIS01000509">
    <property type="protein sequence ID" value="KAF0308154.1"/>
    <property type="molecule type" value="Genomic_DNA"/>
</dbReference>
<organism evidence="9 10">
    <name type="scientific">Amphibalanus amphitrite</name>
    <name type="common">Striped barnacle</name>
    <name type="synonym">Balanus amphitrite</name>
    <dbReference type="NCBI Taxonomy" id="1232801"/>
    <lineage>
        <taxon>Eukaryota</taxon>
        <taxon>Metazoa</taxon>
        <taxon>Ecdysozoa</taxon>
        <taxon>Arthropoda</taxon>
        <taxon>Crustacea</taxon>
        <taxon>Multicrustacea</taxon>
        <taxon>Cirripedia</taxon>
        <taxon>Thoracica</taxon>
        <taxon>Thoracicalcarea</taxon>
        <taxon>Balanomorpha</taxon>
        <taxon>Balanoidea</taxon>
        <taxon>Balanidae</taxon>
        <taxon>Amphibalaninae</taxon>
        <taxon>Amphibalanus</taxon>
    </lineage>
</organism>
<dbReference type="Pfam" id="PF14707">
    <property type="entry name" value="Sulfatase_C"/>
    <property type="match status" value="1"/>
</dbReference>
<comment type="similarity">
    <text evidence="2">Belongs to the sulfatase family.</text>
</comment>
<sequence>MLLLITASALLCWSSSLAGDRPNIVVLLADDLGYGDLSCFGNRSFSTSHLDRLAASGARLTHHVAAAAVCAPSRTALLTGRYPVRTGMQESRGGPPVVRNVFGAGGLPQTERTFGRRLQDAGYRTQFVGKWHQGWSCRVWDDQCHGPREHGFQTFFGLPLTLQEEEDVDPPSRRERDGPFVKHVLSEVLRAGAEAGDGSKGSCERPSATKLWHLWLDMTRATYYDATPRREWWGHTLVMDKFLNHMLVRNGEIKSWPYQLVGLTQRLLDESQRFIRGQAARGDAPFLLVHSFLHPHTPLFTAPVFANASGHSRYADNVLEMDWAVGQLLDTLQEAGVADNTLVYFASDHGAHLELVGRDGQREGGTNAPFAGGKGQGGAEGGIRVPAMVRWPGRIPAGRAVDVPTSAMDLLPTLLDAAGVDDGDEDTVLDGVSMLPLLEGRSDAPTHRFLAHYCGDDIHAVRYAPETELGAVYKLRLAVPRYPDPEVEHCGVQDGLCSCYGEDVLWLPTPRLYELTTDPAERDPIPESDPRYGRIVPKMLELLKQHRQNVTVAPAQVARFELAAVRPELVPWDQLGKFRGLEWDMHGLDDWNEFIAGQTCPASGQGVSEHCVRH</sequence>
<keyword evidence="5" id="KW-0106">Calcium</keyword>
<dbReference type="InterPro" id="IPR024607">
    <property type="entry name" value="Sulfatase_CS"/>
</dbReference>
<dbReference type="GO" id="GO:0046872">
    <property type="term" value="F:metal ion binding"/>
    <property type="evidence" value="ECO:0007669"/>
    <property type="project" value="UniProtKB-KW"/>
</dbReference>
<feature type="signal peptide" evidence="7">
    <location>
        <begin position="1"/>
        <end position="18"/>
    </location>
</feature>
<evidence type="ECO:0000313" key="9">
    <source>
        <dbReference type="EMBL" id="KAF0308154.1"/>
    </source>
</evidence>
<reference evidence="9 10" key="1">
    <citation type="submission" date="2019-07" db="EMBL/GenBank/DDBJ databases">
        <title>Draft genome assembly of a fouling barnacle, Amphibalanus amphitrite (Darwin, 1854): The first reference genome for Thecostraca.</title>
        <authorList>
            <person name="Kim W."/>
        </authorList>
    </citation>
    <scope>NUCLEOTIDE SEQUENCE [LARGE SCALE GENOMIC DNA]</scope>
    <source>
        <strain evidence="9">SNU_AA5</strain>
        <tissue evidence="9">Soma without cirri and trophi</tissue>
    </source>
</reference>
<dbReference type="SUPFAM" id="SSF53649">
    <property type="entry name" value="Alkaline phosphatase-like"/>
    <property type="match status" value="1"/>
</dbReference>
<accession>A0A6A4WWB4</accession>
<evidence type="ECO:0000256" key="7">
    <source>
        <dbReference type="SAM" id="SignalP"/>
    </source>
</evidence>
<dbReference type="PANTHER" id="PTHR42693:SF49">
    <property type="entry name" value="SULFATASE N-TERMINAL DOMAIN-CONTAINING PROTEIN"/>
    <property type="match status" value="1"/>
</dbReference>
<evidence type="ECO:0000256" key="6">
    <source>
        <dbReference type="SAM" id="MobiDB-lite"/>
    </source>
</evidence>
<evidence type="ECO:0000256" key="4">
    <source>
        <dbReference type="ARBA" id="ARBA00022801"/>
    </source>
</evidence>
<dbReference type="GO" id="GO:0004065">
    <property type="term" value="F:arylsulfatase activity"/>
    <property type="evidence" value="ECO:0007669"/>
    <property type="project" value="TreeGrafter"/>
</dbReference>
<proteinExistence type="inferred from homology"/>
<feature type="chain" id="PRO_5025548506" evidence="7">
    <location>
        <begin position="19"/>
        <end position="614"/>
    </location>
</feature>
<evidence type="ECO:0000259" key="8">
    <source>
        <dbReference type="Pfam" id="PF00884"/>
    </source>
</evidence>
<evidence type="ECO:0000313" key="10">
    <source>
        <dbReference type="Proteomes" id="UP000440578"/>
    </source>
</evidence>
<keyword evidence="3" id="KW-0479">Metal-binding</keyword>
<dbReference type="Gene3D" id="3.40.720.10">
    <property type="entry name" value="Alkaline Phosphatase, subunit A"/>
    <property type="match status" value="1"/>
</dbReference>
<dbReference type="PROSITE" id="PS00149">
    <property type="entry name" value="SULFATASE_2"/>
    <property type="match status" value="1"/>
</dbReference>
<comment type="cofactor">
    <cofactor evidence="1">
        <name>Ca(2+)</name>
        <dbReference type="ChEBI" id="CHEBI:29108"/>
    </cofactor>
</comment>
<dbReference type="Pfam" id="PF00884">
    <property type="entry name" value="Sulfatase"/>
    <property type="match status" value="1"/>
</dbReference>
<name>A0A6A4WWB4_AMPAM</name>
<dbReference type="InterPro" id="IPR017850">
    <property type="entry name" value="Alkaline_phosphatase_core_sf"/>
</dbReference>
<dbReference type="PROSITE" id="PS00523">
    <property type="entry name" value="SULFATASE_1"/>
    <property type="match status" value="1"/>
</dbReference>
<keyword evidence="4" id="KW-0378">Hydrolase</keyword>
<feature type="domain" description="Sulfatase N-terminal" evidence="8">
    <location>
        <begin position="22"/>
        <end position="420"/>
    </location>
</feature>
<evidence type="ECO:0000256" key="3">
    <source>
        <dbReference type="ARBA" id="ARBA00022723"/>
    </source>
</evidence>
<feature type="region of interest" description="Disordered" evidence="6">
    <location>
        <begin position="359"/>
        <end position="379"/>
    </location>
</feature>
<dbReference type="Proteomes" id="UP000440578">
    <property type="component" value="Unassembled WGS sequence"/>
</dbReference>
<evidence type="ECO:0000256" key="1">
    <source>
        <dbReference type="ARBA" id="ARBA00001913"/>
    </source>
</evidence>
<dbReference type="InterPro" id="IPR000917">
    <property type="entry name" value="Sulfatase_N"/>
</dbReference>
<dbReference type="Gene3D" id="3.30.1120.10">
    <property type="match status" value="1"/>
</dbReference>